<sequence>MFKKILIANRGEIAVRLIRACSELDITSVAIYSDADRHALHVKKADESYNVGADPLAGYLNGHNIVNIAVTSGCDAIHPGYGFLSENPELAEICARRDIKFIGPNADIIRQMGDKIQARTAMIAASIPVIPGSEGNIESLDEAKKLASSIGYPIMLKATNGGGGRGIRRCNNEKELIPNYDRVISEATKAFGKPEVFIEKCIVSPKHIEVQILADSFGNVVHLFERDCSIQRRNQKLIEIAPSPQLTNAQRNYVGELAVKAAKAVNYENAGTVEFLLDAENNFYFMEMNTRLQVEHTITESITGIDIVQEQIRIAFGLSLQYKQKEIQFRGFAIEYRINAEDPKYDFMPSFGKITRYYAPGGPGVRIDASIYTGYVIPPYYDSMCAKLTVWALNWESAMQRGKRALNDIVVFGVKTTIPYYLEIMNNREFKKANFNTSFVDDHPELINYQSQFPPELMAAAISAAIAAHEGI</sequence>
<dbReference type="InterPro" id="IPR011761">
    <property type="entry name" value="ATP-grasp"/>
</dbReference>
<dbReference type="InterPro" id="IPR005479">
    <property type="entry name" value="CPAse_ATP-bd"/>
</dbReference>
<evidence type="ECO:0000256" key="8">
    <source>
        <dbReference type="PROSITE-ProRule" id="PRU00409"/>
    </source>
</evidence>
<dbReference type="FunFam" id="3.40.50.20:FF:000010">
    <property type="entry name" value="Propionyl-CoA carboxylase subunit alpha"/>
    <property type="match status" value="1"/>
</dbReference>
<dbReference type="InterPro" id="IPR051602">
    <property type="entry name" value="ACC_Biotin_Carboxylase"/>
</dbReference>
<organism evidence="11 12">
    <name type="scientific">Candidatus Methylopumilus planktonicus</name>
    <dbReference type="NCBI Taxonomy" id="1581557"/>
    <lineage>
        <taxon>Bacteria</taxon>
        <taxon>Pseudomonadati</taxon>
        <taxon>Pseudomonadota</taxon>
        <taxon>Betaproteobacteria</taxon>
        <taxon>Nitrosomonadales</taxon>
        <taxon>Methylophilaceae</taxon>
        <taxon>Candidatus Methylopumilus</taxon>
    </lineage>
</organism>
<dbReference type="UniPathway" id="UPA00655">
    <property type="reaction ID" value="UER00711"/>
</dbReference>
<dbReference type="InterPro" id="IPR004549">
    <property type="entry name" value="Acetyl_CoA_COase_biotin_COase"/>
</dbReference>
<dbReference type="Pfam" id="PF02785">
    <property type="entry name" value="Biotin_carb_C"/>
    <property type="match status" value="1"/>
</dbReference>
<evidence type="ECO:0000256" key="6">
    <source>
        <dbReference type="ARBA" id="ARBA00023267"/>
    </source>
</evidence>
<feature type="domain" description="Biotin carboxylation" evidence="10">
    <location>
        <begin position="1"/>
        <end position="445"/>
    </location>
</feature>
<dbReference type="KEGG" id="mbat:BN1208_0781"/>
<dbReference type="PROSITE" id="PS00867">
    <property type="entry name" value="CPSASE_2"/>
    <property type="match status" value="1"/>
</dbReference>
<dbReference type="InterPro" id="IPR016185">
    <property type="entry name" value="PreATP-grasp_dom_sf"/>
</dbReference>
<dbReference type="SMART" id="SM00878">
    <property type="entry name" value="Biotin_carb_C"/>
    <property type="match status" value="1"/>
</dbReference>
<dbReference type="PANTHER" id="PTHR48095:SF1">
    <property type="entry name" value="BIOTIN CARBOXYLASE"/>
    <property type="match status" value="1"/>
</dbReference>
<dbReference type="Proteomes" id="UP000064007">
    <property type="component" value="Chromosome 1"/>
</dbReference>
<dbReference type="Pfam" id="PF02786">
    <property type="entry name" value="CPSase_L_D2"/>
    <property type="match status" value="1"/>
</dbReference>
<keyword evidence="5" id="KW-0460">Magnesium</keyword>
<dbReference type="PANTHER" id="PTHR48095">
    <property type="entry name" value="PYRUVATE CARBOXYLASE SUBUNIT A"/>
    <property type="match status" value="1"/>
</dbReference>
<dbReference type="EMBL" id="LN827929">
    <property type="protein sequence ID" value="CEZ19667.1"/>
    <property type="molecule type" value="Genomic_DNA"/>
</dbReference>
<feature type="domain" description="ATP-grasp" evidence="9">
    <location>
        <begin position="119"/>
        <end position="316"/>
    </location>
</feature>
<evidence type="ECO:0000313" key="12">
    <source>
        <dbReference type="Proteomes" id="UP000064007"/>
    </source>
</evidence>
<dbReference type="STRING" id="1581557.BN1208_0781"/>
<reference evidence="12" key="1">
    <citation type="submission" date="2014-12" db="EMBL/GenBank/DDBJ databases">
        <authorList>
            <person name="Salcher M.M."/>
        </authorList>
    </citation>
    <scope>NUCLEOTIDE SEQUENCE [LARGE SCALE GENOMIC DNA]</scope>
    <source>
        <strain evidence="12">MMS-10A-171</strain>
    </source>
</reference>
<evidence type="ECO:0000256" key="2">
    <source>
        <dbReference type="ARBA" id="ARBA00022598"/>
    </source>
</evidence>
<dbReference type="NCBIfam" id="NF005525">
    <property type="entry name" value="PRK07178.1"/>
    <property type="match status" value="1"/>
</dbReference>
<keyword evidence="4 8" id="KW-0067">ATP-binding</keyword>
<gene>
    <name evidence="11" type="primary">cfiB</name>
    <name evidence="11" type="ORF">BN1208_0781</name>
</gene>
<dbReference type="GO" id="GO:0046872">
    <property type="term" value="F:metal ion binding"/>
    <property type="evidence" value="ECO:0007669"/>
    <property type="project" value="InterPro"/>
</dbReference>
<evidence type="ECO:0000259" key="9">
    <source>
        <dbReference type="PROSITE" id="PS50975"/>
    </source>
</evidence>
<evidence type="ECO:0000256" key="3">
    <source>
        <dbReference type="ARBA" id="ARBA00022741"/>
    </source>
</evidence>
<evidence type="ECO:0000256" key="7">
    <source>
        <dbReference type="ARBA" id="ARBA00033786"/>
    </source>
</evidence>
<dbReference type="NCBIfam" id="TIGR00514">
    <property type="entry name" value="accC"/>
    <property type="match status" value="1"/>
</dbReference>
<dbReference type="HOGENOM" id="CLU_000395_3_2_4"/>
<proteinExistence type="predicted"/>
<dbReference type="PROSITE" id="PS00866">
    <property type="entry name" value="CPSASE_1"/>
    <property type="match status" value="1"/>
</dbReference>
<keyword evidence="3 8" id="KW-0547">Nucleotide-binding</keyword>
<accession>A0A0D6EVL2</accession>
<dbReference type="OrthoDB" id="9803706at2"/>
<name>A0A0D6EVL2_9PROT</name>
<dbReference type="InterPro" id="IPR011764">
    <property type="entry name" value="Biotin_carboxylation_dom"/>
</dbReference>
<dbReference type="InterPro" id="IPR005482">
    <property type="entry name" value="Biotin_COase_C"/>
</dbReference>
<dbReference type="GO" id="GO:0016874">
    <property type="term" value="F:ligase activity"/>
    <property type="evidence" value="ECO:0007669"/>
    <property type="project" value="UniProtKB-KW"/>
</dbReference>
<dbReference type="SUPFAM" id="SSF56059">
    <property type="entry name" value="Glutathione synthetase ATP-binding domain-like"/>
    <property type="match status" value="1"/>
</dbReference>
<dbReference type="NCBIfam" id="NF006367">
    <property type="entry name" value="PRK08591.1"/>
    <property type="match status" value="1"/>
</dbReference>
<dbReference type="Pfam" id="PF00289">
    <property type="entry name" value="Biotin_carb_N"/>
    <property type="match status" value="1"/>
</dbReference>
<keyword evidence="2 11" id="KW-0436">Ligase</keyword>
<evidence type="ECO:0000256" key="1">
    <source>
        <dbReference type="ARBA" id="ARBA00017242"/>
    </source>
</evidence>
<dbReference type="FunFam" id="3.30.1490.20:FF:000018">
    <property type="entry name" value="Biotin carboxylase"/>
    <property type="match status" value="1"/>
</dbReference>
<dbReference type="RefSeq" id="WP_046488068.1">
    <property type="nucleotide sequence ID" value="NZ_LN827929.1"/>
</dbReference>
<evidence type="ECO:0000256" key="4">
    <source>
        <dbReference type="ARBA" id="ARBA00022840"/>
    </source>
</evidence>
<evidence type="ECO:0000259" key="10">
    <source>
        <dbReference type="PROSITE" id="PS50979"/>
    </source>
</evidence>
<keyword evidence="12" id="KW-1185">Reference proteome</keyword>
<dbReference type="PROSITE" id="PS50979">
    <property type="entry name" value="BC"/>
    <property type="match status" value="1"/>
</dbReference>
<dbReference type="GO" id="GO:2001295">
    <property type="term" value="P:malonyl-CoA biosynthetic process"/>
    <property type="evidence" value="ECO:0007669"/>
    <property type="project" value="UniProtKB-UniPathway"/>
</dbReference>
<dbReference type="PROSITE" id="PS50975">
    <property type="entry name" value="ATP_GRASP"/>
    <property type="match status" value="1"/>
</dbReference>
<dbReference type="InterPro" id="IPR011054">
    <property type="entry name" value="Rudment_hybrid_motif"/>
</dbReference>
<dbReference type="AlphaFoldDB" id="A0A0D6EVL2"/>
<dbReference type="Gene3D" id="3.30.470.20">
    <property type="entry name" value="ATP-grasp fold, B domain"/>
    <property type="match status" value="1"/>
</dbReference>
<evidence type="ECO:0000256" key="5">
    <source>
        <dbReference type="ARBA" id="ARBA00022842"/>
    </source>
</evidence>
<keyword evidence="6" id="KW-0092">Biotin</keyword>
<dbReference type="SUPFAM" id="SSF51246">
    <property type="entry name" value="Rudiment single hybrid motif"/>
    <property type="match status" value="1"/>
</dbReference>
<dbReference type="GO" id="GO:0005524">
    <property type="term" value="F:ATP binding"/>
    <property type="evidence" value="ECO:0007669"/>
    <property type="project" value="UniProtKB-UniRule"/>
</dbReference>
<protein>
    <recommendedName>
        <fullName evidence="1">Biotin carboxylase</fullName>
    </recommendedName>
    <alternativeName>
        <fullName evidence="7">Acetyl-coenzyme A carboxylase biotin carboxylase subunit A</fullName>
    </alternativeName>
</protein>
<dbReference type="SUPFAM" id="SSF52440">
    <property type="entry name" value="PreATP-grasp domain"/>
    <property type="match status" value="1"/>
</dbReference>
<evidence type="ECO:0000313" key="11">
    <source>
        <dbReference type="EMBL" id="CEZ19667.1"/>
    </source>
</evidence>
<dbReference type="InterPro" id="IPR005481">
    <property type="entry name" value="BC-like_N"/>
</dbReference>